<evidence type="ECO:0000313" key="4">
    <source>
        <dbReference type="EMBL" id="AOZ10870.1"/>
    </source>
</evidence>
<dbReference type="Pfam" id="PF02321">
    <property type="entry name" value="OEP"/>
    <property type="match status" value="2"/>
</dbReference>
<dbReference type="Proteomes" id="UP000177515">
    <property type="component" value="Chromosome 2"/>
</dbReference>
<comment type="subcellular location">
    <subcellularLocation>
        <location evidence="2">Cell membrane</location>
        <topology evidence="2">Lipid-anchor</topology>
    </subcellularLocation>
</comment>
<keyword evidence="2" id="KW-1134">Transmembrane beta strand</keyword>
<dbReference type="PANTHER" id="PTHR30203">
    <property type="entry name" value="OUTER MEMBRANE CATION EFFLUX PROTEIN"/>
    <property type="match status" value="1"/>
</dbReference>
<accession>A0ABN4TZV6</accession>
<evidence type="ECO:0000256" key="3">
    <source>
        <dbReference type="SAM" id="MobiDB-lite"/>
    </source>
</evidence>
<dbReference type="Gene3D" id="1.20.1600.10">
    <property type="entry name" value="Outer membrane efflux proteins (OEP)"/>
    <property type="match status" value="1"/>
</dbReference>
<dbReference type="SUPFAM" id="SSF56954">
    <property type="entry name" value="Outer membrane efflux proteins (OEP)"/>
    <property type="match status" value="1"/>
</dbReference>
<protein>
    <recommendedName>
        <fullName evidence="6">RND transporter</fullName>
    </recommendedName>
</protein>
<evidence type="ECO:0000256" key="2">
    <source>
        <dbReference type="RuleBase" id="RU362097"/>
    </source>
</evidence>
<reference evidence="4 5" key="1">
    <citation type="submission" date="2016-10" db="EMBL/GenBank/DDBJ databases">
        <title>Complete genome sequences of three Cupriavidus strains isolated from various Malaysian environments.</title>
        <authorList>
            <person name="Abdullah A.A.-A."/>
            <person name="Shafie N.A.H."/>
            <person name="Lau N.S."/>
        </authorList>
    </citation>
    <scope>NUCLEOTIDE SEQUENCE [LARGE SCALE GENOMIC DNA]</scope>
    <source>
        <strain evidence="4 5">USMAA1020</strain>
    </source>
</reference>
<evidence type="ECO:0008006" key="6">
    <source>
        <dbReference type="Google" id="ProtNLM"/>
    </source>
</evidence>
<feature type="region of interest" description="Disordered" evidence="3">
    <location>
        <begin position="1"/>
        <end position="39"/>
    </location>
</feature>
<sequence>MAGCAGLRTPVLDPAPDIPAHWRQGTPAGSAAAPAPAPSPEWWRSFGDARLDTVIGAALARNPDLAIATLRLRQARLRARLAGTDLWPAPGASLQASRRWGLDGQARRDAGELNATVAYELDLWGRLAQLRSAAEWEAQASQADHEAAAIALVATTATLYWRAGLLNERITLSVLSLADARATLELVAARHRAGAAAGLDLAQARQQLADLQAEHTLLEQARTENRHAFAILFDRPPGQAAAEPERLSSAPPPAVEAGLPASLLGRRPDLRQGEARLRRALAEADAVRAGFYPRLTLTGVLGSASADLGSLLRDPTALLGAGVELPFLRWYRIEPAIGVAQAEYEEAVVRYRKTLYTAFAEVEDALAARAQLATRGTRLDQALRAAEQAETLSGVRYRAGATALQPWLDAKHKRRLAQAALAQTRFDRLVATMALYKALGGPAELAAR</sequence>
<keyword evidence="2" id="KW-0812">Transmembrane</keyword>
<dbReference type="PANTHER" id="PTHR30203:SF32">
    <property type="entry name" value="CATION EFFLUX SYSTEM PROTEIN CUSC"/>
    <property type="match status" value="1"/>
</dbReference>
<evidence type="ECO:0000256" key="1">
    <source>
        <dbReference type="ARBA" id="ARBA00007613"/>
    </source>
</evidence>
<dbReference type="InterPro" id="IPR010131">
    <property type="entry name" value="MdtP/NodT-like"/>
</dbReference>
<dbReference type="InterPro" id="IPR003423">
    <property type="entry name" value="OMP_efflux"/>
</dbReference>
<keyword evidence="2" id="KW-0472">Membrane</keyword>
<organism evidence="4 5">
    <name type="scientific">Cupriavidus malaysiensis</name>
    <dbReference type="NCBI Taxonomy" id="367825"/>
    <lineage>
        <taxon>Bacteria</taxon>
        <taxon>Pseudomonadati</taxon>
        <taxon>Pseudomonadota</taxon>
        <taxon>Betaproteobacteria</taxon>
        <taxon>Burkholderiales</taxon>
        <taxon>Burkholderiaceae</taxon>
        <taxon>Cupriavidus</taxon>
    </lineage>
</organism>
<dbReference type="NCBIfam" id="TIGR01845">
    <property type="entry name" value="outer_NodT"/>
    <property type="match status" value="1"/>
</dbReference>
<name>A0ABN4TZV6_9BURK</name>
<keyword evidence="2" id="KW-0564">Palmitate</keyword>
<proteinExistence type="inferred from homology"/>
<dbReference type="Gene3D" id="2.20.200.10">
    <property type="entry name" value="Outer membrane efflux proteins (OEP)"/>
    <property type="match status" value="1"/>
</dbReference>
<keyword evidence="2" id="KW-0449">Lipoprotein</keyword>
<comment type="similarity">
    <text evidence="1 2">Belongs to the outer membrane factor (OMF) (TC 1.B.17) family.</text>
</comment>
<evidence type="ECO:0000313" key="5">
    <source>
        <dbReference type="Proteomes" id="UP000177515"/>
    </source>
</evidence>
<dbReference type="EMBL" id="CP017755">
    <property type="protein sequence ID" value="AOZ10870.1"/>
    <property type="molecule type" value="Genomic_DNA"/>
</dbReference>
<keyword evidence="5" id="KW-1185">Reference proteome</keyword>
<gene>
    <name evidence="4" type="ORF">BKK80_27820</name>
</gene>